<evidence type="ECO:0000256" key="9">
    <source>
        <dbReference type="ARBA" id="ARBA00038983"/>
    </source>
</evidence>
<dbReference type="Gene3D" id="3.30.360.10">
    <property type="entry name" value="Dihydrodipicolinate Reductase, domain 2"/>
    <property type="match status" value="1"/>
</dbReference>
<keyword evidence="6" id="KW-0520">NAD</keyword>
<evidence type="ECO:0000256" key="3">
    <source>
        <dbReference type="ARBA" id="ARBA00022857"/>
    </source>
</evidence>
<dbReference type="Gene3D" id="3.40.50.720">
    <property type="entry name" value="NAD(P)-binding Rossmann-like Domain"/>
    <property type="match status" value="1"/>
</dbReference>
<feature type="domain" description="Dihydrodipicolinate reductase N-terminal" evidence="12">
    <location>
        <begin position="5"/>
        <end position="125"/>
    </location>
</feature>
<dbReference type="PANTHER" id="PTHR20836:SF0">
    <property type="entry name" value="4-HYDROXY-TETRAHYDRODIPICOLINATE REDUCTASE 1, CHLOROPLASTIC-RELATED"/>
    <property type="match status" value="1"/>
</dbReference>
<comment type="similarity">
    <text evidence="1">Belongs to the DapB family.</text>
</comment>
<evidence type="ECO:0000313" key="14">
    <source>
        <dbReference type="EMBL" id="AFV52198.1"/>
    </source>
</evidence>
<dbReference type="EMBL" id="JX679499">
    <property type="protein sequence ID" value="AFV52198.1"/>
    <property type="molecule type" value="Genomic_DNA"/>
</dbReference>
<evidence type="ECO:0000256" key="10">
    <source>
        <dbReference type="ARBA" id="ARBA00049080"/>
    </source>
</evidence>
<accession>K4NYK7</accession>
<dbReference type="InterPro" id="IPR022663">
    <property type="entry name" value="DapB_C"/>
</dbReference>
<dbReference type="GO" id="GO:0005829">
    <property type="term" value="C:cytosol"/>
    <property type="evidence" value="ECO:0007669"/>
    <property type="project" value="TreeGrafter"/>
</dbReference>
<keyword evidence="2" id="KW-0028">Amino-acid biosynthesis</keyword>
<dbReference type="AlphaFoldDB" id="K4NYK7"/>
<dbReference type="SUPFAM" id="SSF51735">
    <property type="entry name" value="NAD(P)-binding Rossmann-fold domains"/>
    <property type="match status" value="1"/>
</dbReference>
<organism evidence="14">
    <name type="scientific">Streptoalloteichus sp. ATCC 53650</name>
    <dbReference type="NCBI Taxonomy" id="756733"/>
    <lineage>
        <taxon>Bacteria</taxon>
        <taxon>Bacillati</taxon>
        <taxon>Actinomycetota</taxon>
        <taxon>Actinomycetes</taxon>
        <taxon>Pseudonocardiales</taxon>
        <taxon>Pseudonocardiaceae</taxon>
        <taxon>Streptoalloteichus</taxon>
    </lineage>
</organism>
<comment type="pathway">
    <text evidence="8">Amino-acid biosynthesis; L-lysine biosynthesis via DAP pathway; (S)-tetrahydrodipicolinate from L-aspartate: step 4/4.</text>
</comment>
<dbReference type="InterPro" id="IPR023940">
    <property type="entry name" value="DHDPR_bac"/>
</dbReference>
<evidence type="ECO:0000256" key="7">
    <source>
        <dbReference type="ARBA" id="ARBA00023154"/>
    </source>
</evidence>
<protein>
    <recommendedName>
        <fullName evidence="9">4-hydroxy-tetrahydrodipicolinate reductase</fullName>
        <ecNumber evidence="9">1.17.1.8</ecNumber>
    </recommendedName>
</protein>
<keyword evidence="4" id="KW-0220">Diaminopimelate biosynthesis</keyword>
<comment type="catalytic activity">
    <reaction evidence="11">
        <text>(S)-2,3,4,5-tetrahydrodipicolinate + NAD(+) + H2O = (2S,4S)-4-hydroxy-2,3,4,5-tetrahydrodipicolinate + NADH + H(+)</text>
        <dbReference type="Rhea" id="RHEA:35323"/>
        <dbReference type="ChEBI" id="CHEBI:15377"/>
        <dbReference type="ChEBI" id="CHEBI:15378"/>
        <dbReference type="ChEBI" id="CHEBI:16845"/>
        <dbReference type="ChEBI" id="CHEBI:57540"/>
        <dbReference type="ChEBI" id="CHEBI:57945"/>
        <dbReference type="ChEBI" id="CHEBI:67139"/>
        <dbReference type="EC" id="1.17.1.8"/>
    </reaction>
</comment>
<dbReference type="SUPFAM" id="SSF55347">
    <property type="entry name" value="Glyceraldehyde-3-phosphate dehydrogenase-like, C-terminal domain"/>
    <property type="match status" value="1"/>
</dbReference>
<dbReference type="SMR" id="K4NYK7"/>
<evidence type="ECO:0000256" key="4">
    <source>
        <dbReference type="ARBA" id="ARBA00022915"/>
    </source>
</evidence>
<evidence type="ECO:0000256" key="2">
    <source>
        <dbReference type="ARBA" id="ARBA00022605"/>
    </source>
</evidence>
<keyword evidence="5" id="KW-0560">Oxidoreductase</keyword>
<evidence type="ECO:0000256" key="1">
    <source>
        <dbReference type="ARBA" id="ARBA00006642"/>
    </source>
</evidence>
<dbReference type="GO" id="GO:0008839">
    <property type="term" value="F:4-hydroxy-tetrahydrodipicolinate reductase"/>
    <property type="evidence" value="ECO:0007669"/>
    <property type="project" value="UniProtKB-EC"/>
</dbReference>
<name>K4NYK7_9PSEU</name>
<proteinExistence type="inferred from homology"/>
<evidence type="ECO:0000256" key="8">
    <source>
        <dbReference type="ARBA" id="ARBA00037922"/>
    </source>
</evidence>
<dbReference type="GO" id="GO:0009089">
    <property type="term" value="P:lysine biosynthetic process via diaminopimelate"/>
    <property type="evidence" value="ECO:0007669"/>
    <property type="project" value="InterPro"/>
</dbReference>
<comment type="catalytic activity">
    <reaction evidence="10">
        <text>(S)-2,3,4,5-tetrahydrodipicolinate + NADP(+) + H2O = (2S,4S)-4-hydroxy-2,3,4,5-tetrahydrodipicolinate + NADPH + H(+)</text>
        <dbReference type="Rhea" id="RHEA:35331"/>
        <dbReference type="ChEBI" id="CHEBI:15377"/>
        <dbReference type="ChEBI" id="CHEBI:15378"/>
        <dbReference type="ChEBI" id="CHEBI:16845"/>
        <dbReference type="ChEBI" id="CHEBI:57783"/>
        <dbReference type="ChEBI" id="CHEBI:58349"/>
        <dbReference type="ChEBI" id="CHEBI:67139"/>
        <dbReference type="EC" id="1.17.1.8"/>
    </reaction>
</comment>
<feature type="domain" description="Dihydrodipicolinate reductase C-terminal" evidence="13">
    <location>
        <begin position="133"/>
        <end position="244"/>
    </location>
</feature>
<evidence type="ECO:0000256" key="11">
    <source>
        <dbReference type="ARBA" id="ARBA00049396"/>
    </source>
</evidence>
<evidence type="ECO:0000259" key="12">
    <source>
        <dbReference type="Pfam" id="PF01113"/>
    </source>
</evidence>
<keyword evidence="7" id="KW-0457">Lysine biosynthesis</keyword>
<dbReference type="CDD" id="cd02274">
    <property type="entry name" value="DHDPR_N"/>
    <property type="match status" value="1"/>
</dbReference>
<dbReference type="GO" id="GO:0019877">
    <property type="term" value="P:diaminopimelate biosynthetic process"/>
    <property type="evidence" value="ECO:0007669"/>
    <property type="project" value="UniProtKB-KW"/>
</dbReference>
<evidence type="ECO:0000256" key="6">
    <source>
        <dbReference type="ARBA" id="ARBA00023027"/>
    </source>
</evidence>
<dbReference type="PANTHER" id="PTHR20836">
    <property type="entry name" value="DIHYDRODIPICOLINATE REDUCTASE"/>
    <property type="match status" value="1"/>
</dbReference>
<evidence type="ECO:0000256" key="5">
    <source>
        <dbReference type="ARBA" id="ARBA00023002"/>
    </source>
</evidence>
<dbReference type="Pfam" id="PF01113">
    <property type="entry name" value="DapB_N"/>
    <property type="match status" value="1"/>
</dbReference>
<sequence length="246" mass="25406">MGIATAVCGRRGRMARLLAAAVTGSEDLTLVARLSLREAGTDAFADDPEPSTAAGAGVVGALRDVPGVAPVVIDFTTPEGTRRLLREAGGAHCALVIGTSGLTAADLDLLRGVARERAVLRAANFSTALVAVRAFVAALAERVGPDWGAGVLDVHFAGKRDRPSATALDLADVWRGRHGELPEIASFRMGGGVSEHRLLAAGAGERVELSHRVEDRAAFVPGVLAAARFVADAAPGLYTLEDALCR</sequence>
<dbReference type="InterPro" id="IPR000846">
    <property type="entry name" value="DapB_N"/>
</dbReference>
<reference evidence="14" key="1">
    <citation type="journal article" date="2013" name="Proc. Natl. Acad. Sci. U.S.A.">
        <title>A new member of the 4-methylideneimidazole-5-one-containing aminomutase family from the enediyne kedarcidin biosynthetic pathway.</title>
        <authorList>
            <person name="Huang S.X."/>
            <person name="Lohman J.R."/>
            <person name="Huang T."/>
            <person name="Shen B."/>
        </authorList>
    </citation>
    <scope>NUCLEOTIDE SEQUENCE</scope>
    <source>
        <strain evidence="14">ATCC 53650</strain>
    </source>
</reference>
<dbReference type="Pfam" id="PF05173">
    <property type="entry name" value="DapB_C"/>
    <property type="match status" value="1"/>
</dbReference>
<dbReference type="PIRSF" id="PIRSF000161">
    <property type="entry name" value="DHPR"/>
    <property type="match status" value="1"/>
</dbReference>
<keyword evidence="3" id="KW-0521">NADP</keyword>
<evidence type="ECO:0000259" key="13">
    <source>
        <dbReference type="Pfam" id="PF05173"/>
    </source>
</evidence>
<dbReference type="InterPro" id="IPR036291">
    <property type="entry name" value="NAD(P)-bd_dom_sf"/>
</dbReference>
<dbReference type="EC" id="1.17.1.8" evidence="9"/>